<accession>A0A367EH65</accession>
<comment type="caution">
    <text evidence="1">The sequence shown here is derived from an EMBL/GenBank/DDBJ whole genome shotgun (WGS) entry which is preliminary data.</text>
</comment>
<reference evidence="1 2" key="1">
    <citation type="submission" date="2018-06" db="EMBL/GenBank/DDBJ databases">
        <title>Streptomyces reniochalinae sp. nov. and Streptomyces diacarnus sp. nov. from marine sponges.</title>
        <authorList>
            <person name="Li L."/>
        </authorList>
    </citation>
    <scope>NUCLEOTIDE SEQUENCE [LARGE SCALE GENOMIC DNA]</scope>
    <source>
        <strain evidence="1 2">LHW50302</strain>
    </source>
</reference>
<dbReference type="RefSeq" id="WP_114016680.1">
    <property type="nucleotide sequence ID" value="NZ_QOIM01000037.1"/>
</dbReference>
<protein>
    <submittedName>
        <fullName evidence="1">Uncharacterized protein</fullName>
    </submittedName>
</protein>
<name>A0A367EH65_9ACTN</name>
<organism evidence="1 2">
    <name type="scientific">Streptomyces reniochalinae</name>
    <dbReference type="NCBI Taxonomy" id="2250578"/>
    <lineage>
        <taxon>Bacteria</taxon>
        <taxon>Bacillati</taxon>
        <taxon>Actinomycetota</taxon>
        <taxon>Actinomycetes</taxon>
        <taxon>Kitasatosporales</taxon>
        <taxon>Streptomycetaceae</taxon>
        <taxon>Streptomyces</taxon>
    </lineage>
</organism>
<dbReference type="EMBL" id="QOIM01000037">
    <property type="protein sequence ID" value="RCG16985.1"/>
    <property type="molecule type" value="Genomic_DNA"/>
</dbReference>
<dbReference type="Proteomes" id="UP000253507">
    <property type="component" value="Unassembled WGS sequence"/>
</dbReference>
<dbReference type="OrthoDB" id="4221532at2"/>
<dbReference type="AlphaFoldDB" id="A0A367EH65"/>
<sequence>MSKPNKARYNLETLRKAHADKNGGDAIEFEFEGETFAIAAPGFWPDAAKVALKAGDDIGAATALMGGRYDDFTAKGGRADDVMIVVAAYADEQGIDLGE</sequence>
<keyword evidence="2" id="KW-1185">Reference proteome</keyword>
<gene>
    <name evidence="1" type="ORF">DQ392_18065</name>
</gene>
<evidence type="ECO:0000313" key="1">
    <source>
        <dbReference type="EMBL" id="RCG16985.1"/>
    </source>
</evidence>
<evidence type="ECO:0000313" key="2">
    <source>
        <dbReference type="Proteomes" id="UP000253507"/>
    </source>
</evidence>
<proteinExistence type="predicted"/>